<gene>
    <name evidence="1" type="ORF">PHJA_001162100</name>
</gene>
<accession>A0A830BW19</accession>
<evidence type="ECO:0000313" key="1">
    <source>
        <dbReference type="EMBL" id="GFP90182.1"/>
    </source>
</evidence>
<protein>
    <submittedName>
        <fullName evidence="1">Uncharacterized protein</fullName>
    </submittedName>
</protein>
<dbReference type="EMBL" id="BMAC01000211">
    <property type="protein sequence ID" value="GFP90182.1"/>
    <property type="molecule type" value="Genomic_DNA"/>
</dbReference>
<name>A0A830BW19_9LAMI</name>
<reference evidence="1" key="1">
    <citation type="submission" date="2020-07" db="EMBL/GenBank/DDBJ databases">
        <title>Ethylene signaling mediates host invasion by parasitic plants.</title>
        <authorList>
            <person name="Yoshida S."/>
        </authorList>
    </citation>
    <scope>NUCLEOTIDE SEQUENCE</scope>
    <source>
        <strain evidence="1">Okayama</strain>
    </source>
</reference>
<dbReference type="Gene3D" id="1.10.8.60">
    <property type="match status" value="1"/>
</dbReference>
<dbReference type="Proteomes" id="UP000653305">
    <property type="component" value="Unassembled WGS sequence"/>
</dbReference>
<proteinExistence type="predicted"/>
<organism evidence="1 2">
    <name type="scientific">Phtheirospermum japonicum</name>
    <dbReference type="NCBI Taxonomy" id="374723"/>
    <lineage>
        <taxon>Eukaryota</taxon>
        <taxon>Viridiplantae</taxon>
        <taxon>Streptophyta</taxon>
        <taxon>Embryophyta</taxon>
        <taxon>Tracheophyta</taxon>
        <taxon>Spermatophyta</taxon>
        <taxon>Magnoliopsida</taxon>
        <taxon>eudicotyledons</taxon>
        <taxon>Gunneridae</taxon>
        <taxon>Pentapetalae</taxon>
        <taxon>asterids</taxon>
        <taxon>lamiids</taxon>
        <taxon>Lamiales</taxon>
        <taxon>Orobanchaceae</taxon>
        <taxon>Orobanchaceae incertae sedis</taxon>
        <taxon>Phtheirospermum</taxon>
    </lineage>
</organism>
<keyword evidence="2" id="KW-1185">Reference proteome</keyword>
<dbReference type="AlphaFoldDB" id="A0A830BW19"/>
<comment type="caution">
    <text evidence="1">The sequence shown here is derived from an EMBL/GenBank/DDBJ whole genome shotgun (WGS) entry which is preliminary data.</text>
</comment>
<sequence length="379" mass="42292">MVNQESFTRQQMKKSKEKEVILRGILAKKELSDDVDVDAIAYMTDGFSGSDLKLFTSLPFLSTPNLAAPSTQLLLETPGSTSCALREDVILFAEVEGSERYCFVSYVLFGCVCGVVCDASDSGGGCDGMSFFRRLPAQTDSLLISSTSIAHIGMVYIVIWKSDLHGHFKENDGLANPDRARASELENVPAKRTNVPGMKQYREGVQSLFWGRGRLLCLVLLPSCLMVMGEQYYYSCALGEAACRWDPSLESAVQTAFMNQALDRYKDMIRRFKYESDYKSPECVSGCLDNWLHTGAYPRLLLSPKRFIGIGTARRWDPAPVVLAIVEDLARPISILFLWYDSAIGIVTRKHLEPYHERLLSSMISDITHKIVVVHVLAP</sequence>
<evidence type="ECO:0000313" key="2">
    <source>
        <dbReference type="Proteomes" id="UP000653305"/>
    </source>
</evidence>